<feature type="binding site" evidence="8">
    <location>
        <position position="135"/>
    </location>
    <ligand>
        <name>ATP</name>
        <dbReference type="ChEBI" id="CHEBI:30616"/>
    </ligand>
</feature>
<dbReference type="GO" id="GO:0004642">
    <property type="term" value="F:phosphoribosylformylglycinamidine synthase activity"/>
    <property type="evidence" value="ECO:0007669"/>
    <property type="project" value="UniProtKB-UniRule"/>
</dbReference>
<evidence type="ECO:0000256" key="6">
    <source>
        <dbReference type="ARBA" id="ARBA00022840"/>
    </source>
</evidence>
<dbReference type="Proteomes" id="UP000000657">
    <property type="component" value="Chromosome"/>
</dbReference>
<keyword evidence="7 8" id="KW-0460">Magnesium</keyword>
<gene>
    <name evidence="8 13" type="primary">purL</name>
    <name evidence="13" type="ordered locus">FRAAL6730</name>
</gene>
<dbReference type="UniPathway" id="UPA00074">
    <property type="reaction ID" value="UER00128"/>
</dbReference>
<feature type="binding site" evidence="8">
    <location>
        <position position="161"/>
    </location>
    <ligand>
        <name>Mg(2+)</name>
        <dbReference type="ChEBI" id="CHEBI:18420"/>
        <label>2</label>
    </ligand>
</feature>
<dbReference type="Pfam" id="PF00586">
    <property type="entry name" value="AIRS"/>
    <property type="match status" value="2"/>
</dbReference>
<organism evidence="13 14">
    <name type="scientific">Frankia alni (strain DSM 45986 / CECT 9034 / ACN14a)</name>
    <dbReference type="NCBI Taxonomy" id="326424"/>
    <lineage>
        <taxon>Bacteria</taxon>
        <taxon>Bacillati</taxon>
        <taxon>Actinomycetota</taxon>
        <taxon>Actinomycetes</taxon>
        <taxon>Frankiales</taxon>
        <taxon>Frankiaceae</taxon>
        <taxon>Frankia</taxon>
    </lineage>
</organism>
<dbReference type="STRING" id="326424.FRAAL6730"/>
<dbReference type="CDD" id="cd02204">
    <property type="entry name" value="PurL_repeat2"/>
    <property type="match status" value="1"/>
</dbReference>
<feature type="binding site" evidence="8">
    <location>
        <begin position="363"/>
        <end position="365"/>
    </location>
    <ligand>
        <name>substrate</name>
    </ligand>
</feature>
<keyword evidence="4 8" id="KW-0547">Nucleotide-binding</keyword>
<feature type="binding site" evidence="8">
    <location>
        <position position="160"/>
    </location>
    <ligand>
        <name>substrate</name>
    </ligand>
</feature>
<dbReference type="GO" id="GO:0006189">
    <property type="term" value="P:'de novo' IMP biosynthetic process"/>
    <property type="evidence" value="ECO:0007669"/>
    <property type="project" value="UniProtKB-UniRule"/>
</dbReference>
<comment type="subcellular location">
    <subcellularLocation>
        <location evidence="8">Cytoplasm</location>
    </subcellularLocation>
</comment>
<evidence type="ECO:0000256" key="9">
    <source>
        <dbReference type="SAM" id="MobiDB-lite"/>
    </source>
</evidence>
<comment type="catalytic activity">
    <reaction evidence="8">
        <text>N(2)-formyl-N(1)-(5-phospho-beta-D-ribosyl)glycinamide + L-glutamine + ATP + H2O = 2-formamido-N(1)-(5-O-phospho-beta-D-ribosyl)acetamidine + L-glutamate + ADP + phosphate + H(+)</text>
        <dbReference type="Rhea" id="RHEA:17129"/>
        <dbReference type="ChEBI" id="CHEBI:15377"/>
        <dbReference type="ChEBI" id="CHEBI:15378"/>
        <dbReference type="ChEBI" id="CHEBI:29985"/>
        <dbReference type="ChEBI" id="CHEBI:30616"/>
        <dbReference type="ChEBI" id="CHEBI:43474"/>
        <dbReference type="ChEBI" id="CHEBI:58359"/>
        <dbReference type="ChEBI" id="CHEBI:147286"/>
        <dbReference type="ChEBI" id="CHEBI:147287"/>
        <dbReference type="ChEBI" id="CHEBI:456216"/>
        <dbReference type="EC" id="6.3.5.3"/>
    </reaction>
</comment>
<keyword evidence="14" id="KW-1185">Reference proteome</keyword>
<keyword evidence="2 8" id="KW-0436">Ligase</keyword>
<feature type="region of interest" description="Disordered" evidence="9">
    <location>
        <begin position="1"/>
        <end position="54"/>
    </location>
</feature>
<dbReference type="SUPFAM" id="SSF55326">
    <property type="entry name" value="PurM N-terminal domain-like"/>
    <property type="match status" value="2"/>
</dbReference>
<dbReference type="Gene3D" id="3.90.650.10">
    <property type="entry name" value="PurM-like C-terminal domain"/>
    <property type="match status" value="2"/>
</dbReference>
<keyword evidence="6 8" id="KW-0067">ATP-binding</keyword>
<feature type="binding site" evidence="8">
    <location>
        <position position="286"/>
    </location>
    <ligand>
        <name>substrate</name>
    </ligand>
</feature>
<dbReference type="KEGG" id="fal:FRAAL6730"/>
<dbReference type="eggNOG" id="COG0046">
    <property type="taxonomic scope" value="Bacteria"/>
</dbReference>
<keyword evidence="1 8" id="KW-0963">Cytoplasm</keyword>
<dbReference type="AlphaFoldDB" id="Q0RB35"/>
<comment type="similarity">
    <text evidence="8">Belongs to the FGAMS family.</text>
</comment>
<dbReference type="InterPro" id="IPR036921">
    <property type="entry name" value="PurM-like_N_sf"/>
</dbReference>
<evidence type="ECO:0000256" key="8">
    <source>
        <dbReference type="HAMAP-Rule" id="MF_00420"/>
    </source>
</evidence>
<dbReference type="RefSeq" id="WP_011607767.1">
    <property type="nucleotide sequence ID" value="NC_008278.1"/>
</dbReference>
<keyword evidence="3 8" id="KW-0479">Metal-binding</keyword>
<dbReference type="SUPFAM" id="SSF56042">
    <property type="entry name" value="PurM C-terminal domain-like"/>
    <property type="match status" value="2"/>
</dbReference>
<evidence type="ECO:0000313" key="14">
    <source>
        <dbReference type="Proteomes" id="UP000000657"/>
    </source>
</evidence>
<accession>Q0RB35</accession>
<dbReference type="PANTHER" id="PTHR43555:SF1">
    <property type="entry name" value="PHOSPHORIBOSYLFORMYLGLYCINAMIDINE SYNTHASE SUBUNIT PURL"/>
    <property type="match status" value="1"/>
</dbReference>
<dbReference type="GO" id="GO:0005737">
    <property type="term" value="C:cytoplasm"/>
    <property type="evidence" value="ECO:0007669"/>
    <property type="project" value="UniProtKB-SubCell"/>
</dbReference>
<dbReference type="InterPro" id="IPR036676">
    <property type="entry name" value="PurM-like_C_sf"/>
</dbReference>
<evidence type="ECO:0000313" key="13">
    <source>
        <dbReference type="EMBL" id="CAJ65353.1"/>
    </source>
</evidence>
<feature type="compositionally biased region" description="Low complexity" evidence="9">
    <location>
        <begin position="30"/>
        <end position="52"/>
    </location>
</feature>
<feature type="binding site" evidence="8">
    <location>
        <position position="553"/>
    </location>
    <ligand>
        <name>ATP</name>
        <dbReference type="ChEBI" id="CHEBI:30616"/>
    </ligand>
</feature>
<dbReference type="GO" id="GO:0000287">
    <property type="term" value="F:magnesium ion binding"/>
    <property type="evidence" value="ECO:0007669"/>
    <property type="project" value="UniProtKB-UniRule"/>
</dbReference>
<name>Q0RB35_FRAAA</name>
<feature type="domain" description="Phosphoribosylformylglycinamidine synthase linker" evidence="12">
    <location>
        <begin position="52"/>
        <end position="95"/>
    </location>
</feature>
<feature type="binding site" evidence="8">
    <location>
        <position position="590"/>
    </location>
    <ligand>
        <name>ATP</name>
        <dbReference type="ChEBI" id="CHEBI:30616"/>
    </ligand>
</feature>
<dbReference type="InterPro" id="IPR010074">
    <property type="entry name" value="PRibForGlyAmidine_synth_PurL"/>
</dbReference>
<feature type="binding site" evidence="8">
    <location>
        <position position="593"/>
    </location>
    <ligand>
        <name>substrate</name>
    </ligand>
</feature>
<feature type="binding site" evidence="8">
    <location>
        <position position="314"/>
    </location>
    <ligand>
        <name>Mg(2+)</name>
        <dbReference type="ChEBI" id="CHEBI:18420"/>
        <label>2</label>
    </ligand>
</feature>
<dbReference type="Pfam" id="PF02769">
    <property type="entry name" value="AIRS_C"/>
    <property type="match status" value="2"/>
</dbReference>
<feature type="binding site" evidence="8">
    <location>
        <position position="94"/>
    </location>
    <ligand>
        <name>ATP</name>
        <dbReference type="ChEBI" id="CHEBI:30616"/>
    </ligand>
</feature>
<dbReference type="FunFam" id="3.30.1330.10:FF:000004">
    <property type="entry name" value="Phosphoribosylformylglycinamidine synthase subunit PurL"/>
    <property type="match status" value="1"/>
</dbReference>
<comment type="caution">
    <text evidence="8">Lacks conserved residue(s) required for the propagation of feature annotation.</text>
</comment>
<dbReference type="PIRSF" id="PIRSF001587">
    <property type="entry name" value="FGAM_synthase_II"/>
    <property type="match status" value="1"/>
</dbReference>
<dbReference type="NCBIfam" id="NF002290">
    <property type="entry name" value="PRK01213.1"/>
    <property type="match status" value="1"/>
</dbReference>
<dbReference type="InterPro" id="IPR016188">
    <property type="entry name" value="PurM-like_N"/>
</dbReference>
<sequence length="795" mass="82943">MPRRARGAGVRAQGPRAGGIREDGGVTGNPTAPAATSETTGSATSGATGTAEQPYRELGLTDDEYARIVATLGRRPSDAELAMYSVMWSEHCSYKSSKVHLRQFRDTPATDRLLVGMGENAGVVDVGEGLAVTFKIESHNHPSFVEPYQGAATGVGGIVRDILTMGARPIAVLDPLRFGDADAPDTARTLPGVVAGIGGYGNCLGLPTIGGEVVFDPTYAGNPLVNALCVGVMPVGRVQTSAATGVGNAVVLLGAKTGRDGIGGVSVLASATFDEGGGPARRPSVQVGDPFTEKILIESCLELFDRGLVTGIQDLGGAGLTCALTETTAAGLATGQPGGMDVDLDLVPLREPSMAAHEVLASESQERMLAIVTPEALPEVLALAERWGVLATRIGTVTDTGRLIVRWHGEVVVDVPPGSLADEGPVYERPLRRPADLDLVRADAPTAARLARPTTAAELRETLLRMIASPNLCSRAWVTDQYDRYVQAATVLAQPEDAGVLRLSESTGLGIALATDGNGRYARLDPFTGAQLALAEACRNVSAAGSVPIAVTNCLNFGSPEDPEVMWQFAQACAGLAEGCRRLGLPVTGGNVSFYNQTGAAPIHPTPVIGVLGLFDDVARRTPIGFTDEGDALILLGETADEFGGSEWAWVTHRHLGGQPPAVDFAREKLLGEVLVAGSRDGMLTAAHDLSEGGLAQALVESCLRGGRGARIVLGADADPFVELFSESAGRAVVAVPRSEELRFTDMCTVRGLPWRRIGVVDGDTLDVQDVLRVGLDELRDAHEGTLPALFGRTA</sequence>
<dbReference type="HOGENOM" id="CLU_003100_0_1_11"/>
<dbReference type="Pfam" id="PF18072">
    <property type="entry name" value="FGAR-AT_linker"/>
    <property type="match status" value="1"/>
</dbReference>
<comment type="pathway">
    <text evidence="8">Purine metabolism; IMP biosynthesis via de novo pathway; 5-amino-1-(5-phospho-D-ribosyl)imidazole from N(2)-formyl-N(1)-(5-phospho-D-ribosyl)glycinamide: step 1/2.</text>
</comment>
<evidence type="ECO:0000259" key="12">
    <source>
        <dbReference type="Pfam" id="PF18072"/>
    </source>
</evidence>
<dbReference type="Gene3D" id="3.30.1330.10">
    <property type="entry name" value="PurM-like, N-terminal domain"/>
    <property type="match status" value="2"/>
</dbReference>
<evidence type="ECO:0000256" key="5">
    <source>
        <dbReference type="ARBA" id="ARBA00022755"/>
    </source>
</evidence>
<comment type="subunit">
    <text evidence="8">Monomer. Part of the FGAM synthase complex composed of 1 PurL, 1 PurQ and 2 PurS subunits.</text>
</comment>
<comment type="function">
    <text evidence="8">Part of the phosphoribosylformylglycinamidine synthase complex involved in the purines biosynthetic pathway. Catalyzes the ATP-dependent conversion of formylglycinamide ribonucleotide (FGAR) and glutamine to yield formylglycinamidine ribonucleotide (FGAM) and glutamate. The FGAM synthase complex is composed of three subunits. PurQ produces an ammonia molecule by converting glutamine to glutamate. PurL transfers the ammonia molecule to FGAR to form FGAM in an ATP-dependent manner. PurS interacts with PurQ and PurL and is thought to assist in the transfer of the ammonia molecule from PurQ to PurL.</text>
</comment>
<protein>
    <recommendedName>
        <fullName evidence="8">Phosphoribosylformylglycinamidine synthase subunit PurL</fullName>
        <shortName evidence="8">FGAM synthase</shortName>
        <ecNumber evidence="8">6.3.5.3</ecNumber>
    </recommendedName>
    <alternativeName>
        <fullName evidence="8">Formylglycinamide ribonucleotide amidotransferase subunit II</fullName>
        <shortName evidence="8">FGAR amidotransferase II</shortName>
        <shortName evidence="8">FGAR-AT II</shortName>
    </alternativeName>
    <alternativeName>
        <fullName evidence="8">Glutamine amidotransferase PurL</fullName>
    </alternativeName>
    <alternativeName>
        <fullName evidence="8">Phosphoribosylformylglycinamidine synthase subunit II</fullName>
    </alternativeName>
</protein>
<evidence type="ECO:0000256" key="7">
    <source>
        <dbReference type="ARBA" id="ARBA00022842"/>
    </source>
</evidence>
<dbReference type="EMBL" id="CT573213">
    <property type="protein sequence ID" value="CAJ65353.1"/>
    <property type="molecule type" value="Genomic_DNA"/>
</dbReference>
<proteinExistence type="inferred from homology"/>
<feature type="binding site" evidence="8">
    <location>
        <begin position="138"/>
        <end position="141"/>
    </location>
    <ligand>
        <name>substrate</name>
    </ligand>
</feature>
<feature type="binding site" evidence="8">
    <location>
        <position position="591"/>
    </location>
    <ligand>
        <name>Mg(2+)</name>
        <dbReference type="ChEBI" id="CHEBI:18420"/>
        <label>1</label>
    </ligand>
</feature>
<feature type="active site" evidence="8">
    <location>
        <position position="91"/>
    </location>
</feature>
<feature type="binding site" evidence="8">
    <location>
        <position position="137"/>
    </location>
    <ligand>
        <name>Mg(2+)</name>
        <dbReference type="ChEBI" id="CHEBI:18420"/>
        <label>1</label>
    </ligand>
</feature>
<dbReference type="NCBIfam" id="TIGR01736">
    <property type="entry name" value="FGAM_synth_II"/>
    <property type="match status" value="1"/>
</dbReference>
<feature type="domain" description="PurM-like N-terminal" evidence="10">
    <location>
        <begin position="118"/>
        <end position="233"/>
    </location>
</feature>
<evidence type="ECO:0000256" key="3">
    <source>
        <dbReference type="ARBA" id="ARBA00022723"/>
    </source>
</evidence>
<dbReference type="CDD" id="cd02203">
    <property type="entry name" value="PurL_repeat1"/>
    <property type="match status" value="1"/>
</dbReference>
<feature type="domain" description="PurM-like C-terminal" evidence="11">
    <location>
        <begin position="246"/>
        <end position="407"/>
    </location>
</feature>
<dbReference type="InterPro" id="IPR010918">
    <property type="entry name" value="PurM-like_C_dom"/>
</dbReference>
<dbReference type="PANTHER" id="PTHR43555">
    <property type="entry name" value="PHOSPHORIBOSYLFORMYLGLYCINAMIDINE SYNTHASE SUBUNIT PURL"/>
    <property type="match status" value="1"/>
</dbReference>
<evidence type="ECO:0000256" key="4">
    <source>
        <dbReference type="ARBA" id="ARBA00022741"/>
    </source>
</evidence>
<dbReference type="EC" id="6.3.5.3" evidence="8"/>
<evidence type="ECO:0000259" key="11">
    <source>
        <dbReference type="Pfam" id="PF02769"/>
    </source>
</evidence>
<feature type="domain" description="PurM-like C-terminal" evidence="11">
    <location>
        <begin position="629"/>
        <end position="765"/>
    </location>
</feature>
<evidence type="ECO:0000256" key="2">
    <source>
        <dbReference type="ARBA" id="ARBA00022598"/>
    </source>
</evidence>
<dbReference type="HAMAP" id="MF_00420">
    <property type="entry name" value="PurL_2"/>
    <property type="match status" value="1"/>
</dbReference>
<feature type="active site" description="Proton acceptor" evidence="8">
    <location>
        <position position="139"/>
    </location>
</feature>
<evidence type="ECO:0000256" key="1">
    <source>
        <dbReference type="ARBA" id="ARBA00022490"/>
    </source>
</evidence>
<dbReference type="InterPro" id="IPR041609">
    <property type="entry name" value="PurL_linker"/>
</dbReference>
<evidence type="ECO:0000259" key="10">
    <source>
        <dbReference type="Pfam" id="PF00586"/>
    </source>
</evidence>
<reference evidence="13 14" key="1">
    <citation type="journal article" date="2007" name="Genome Res.">
        <title>Genome characteristics of facultatively symbiotic Frankia sp. strains reflect host range and host plant biogeography.</title>
        <authorList>
            <person name="Normand P."/>
            <person name="Lapierre P."/>
            <person name="Tisa L.S."/>
            <person name="Gogarten J.P."/>
            <person name="Alloisio N."/>
            <person name="Bagnarol E."/>
            <person name="Bassi C.A."/>
            <person name="Berry A.M."/>
            <person name="Bickhart D.M."/>
            <person name="Choisne N."/>
            <person name="Couloux A."/>
            <person name="Cournoyer B."/>
            <person name="Cruveiller S."/>
            <person name="Daubin V."/>
            <person name="Demange N."/>
            <person name="Francino M.P."/>
            <person name="Goltsman E."/>
            <person name="Huang Y."/>
            <person name="Kopp O.R."/>
            <person name="Labarre L."/>
            <person name="Lapidus A."/>
            <person name="Lavire C."/>
            <person name="Marechal J."/>
            <person name="Martinez M."/>
            <person name="Mastronunzio J.E."/>
            <person name="Mullin B.C."/>
            <person name="Niemann J."/>
            <person name="Pujic P."/>
            <person name="Rawnsley T."/>
            <person name="Rouy Z."/>
            <person name="Schenowitz C."/>
            <person name="Sellstedt A."/>
            <person name="Tavares F."/>
            <person name="Tomkins J.P."/>
            <person name="Vallenet D."/>
            <person name="Valverde C."/>
            <person name="Wall L.G."/>
            <person name="Wang Y."/>
            <person name="Medigue C."/>
            <person name="Benson D.R."/>
        </authorList>
    </citation>
    <scope>NUCLEOTIDE SEQUENCE [LARGE SCALE GENOMIC DNA]</scope>
    <source>
        <strain evidence="14">DSM 45986 / CECT 9034 / ACN14a</strain>
    </source>
</reference>
<feature type="domain" description="PurM-like N-terminal" evidence="10">
    <location>
        <begin position="496"/>
        <end position="614"/>
    </location>
</feature>
<keyword evidence="5 8" id="KW-0658">Purine biosynthesis</keyword>
<dbReference type="GO" id="GO:0005524">
    <property type="term" value="F:ATP binding"/>
    <property type="evidence" value="ECO:0007669"/>
    <property type="project" value="UniProtKB-UniRule"/>
</dbReference>